<comment type="caution">
    <text evidence="14">The sequence shown here is derived from an EMBL/GenBank/DDBJ whole genome shotgun (WGS) entry which is preliminary data.</text>
</comment>
<dbReference type="Proteomes" id="UP001150925">
    <property type="component" value="Unassembled WGS sequence"/>
</dbReference>
<dbReference type="OrthoDB" id="248923at2759"/>
<keyword evidence="6" id="KW-0418">Kinase</keyword>
<feature type="compositionally biased region" description="Low complexity" evidence="12">
    <location>
        <begin position="380"/>
        <end position="389"/>
    </location>
</feature>
<sequence>MLRQGSDGQTSDPEELYVRQQRIGKGSFGEVYKGFDKRNKRPVAIKIIDLESAEDEIEDIQLEIQILSQLDSPYVTRYFGSYLKGSHLWIVMEYCAGGSCADLMKPGLIPEVYIAIVMREIIRGLDYLHSERKLHRDIKAANILLSSTGDIKLADFGVSGQLSATMTKKNTFVGTPFWMAPEVIKQSGYGPKADIWSLGITAIEMAKGQPPYAEMHPMKVLFLIPKNEPPTLMGEYSKSFKEFVTLCLHKDPAMRPTAKELLKHRFIRGARKTSQLTDLIERRDRYLLARGGQTLAQLGANRGGQGARGNKVGDRNAKRTTESDGKMDQGSDSDGSDWDFGTVQRSSQPPPTQSVAGTPEKPTGPDPVTPQSPVNPPPGGQSSSGLQRPRAGSMIPLPGAQGGNGHANRTGQMNPERGAGGMVPPNLPYADASGRPGSASSPTSPLPGHGPRKLPHPSERTGPADGGEFPNRVEPSVPNRPQSMQLLRTPGSPKDSDRVNNLQSSNMASPAGSPKTPGRVMAPLYGRPRGVSTTDAREHSPMTGHYGKPAEDRGLRRPGTPGSAAPKYGVPAGVSKPGAGSKPLVATNHYPRTATNPASGGGGVNKALSNNNELNTNLFIQNYLRRGTDSEVGGPTSSDNVGVTNNGASGHSSKRPVSSTGVGTPLTSRSAVPNANGNSPQLRRVTNPMGLQALSGKNGSASPMGRTTRPESPSIPKPLSSPGIPGASRPTTPSLPGKPGMAPLSTPTQPVSSVSAVNVSPGRNTSTPGGKPTSTSASNSRVTFAFTSPHTTHRQVIDPVIRQMQLRTPHLPARNALKHLTEAFHRVELEVPGIADKLLQAWIEKAAATPTPKR</sequence>
<feature type="compositionally biased region" description="Pro residues" evidence="12">
    <location>
        <begin position="362"/>
        <end position="379"/>
    </location>
</feature>
<dbReference type="InterPro" id="IPR011009">
    <property type="entry name" value="Kinase-like_dom_sf"/>
</dbReference>
<evidence type="ECO:0000313" key="14">
    <source>
        <dbReference type="EMBL" id="KAJ1969593.1"/>
    </source>
</evidence>
<keyword evidence="7 10" id="KW-0067">ATP-binding</keyword>
<feature type="compositionally biased region" description="Polar residues" evidence="12">
    <location>
        <begin position="499"/>
        <end position="508"/>
    </location>
</feature>
<feature type="region of interest" description="Disordered" evidence="12">
    <location>
        <begin position="298"/>
        <end position="608"/>
    </location>
</feature>
<evidence type="ECO:0000313" key="15">
    <source>
        <dbReference type="Proteomes" id="UP001150925"/>
    </source>
</evidence>
<dbReference type="SMART" id="SM00220">
    <property type="entry name" value="S_TKc"/>
    <property type="match status" value="1"/>
</dbReference>
<evidence type="ECO:0000256" key="12">
    <source>
        <dbReference type="SAM" id="MobiDB-lite"/>
    </source>
</evidence>
<gene>
    <name evidence="14" type="ORF">IWQ62_000521</name>
</gene>
<keyword evidence="4" id="KW-0808">Transferase</keyword>
<feature type="compositionally biased region" description="Basic and acidic residues" evidence="12">
    <location>
        <begin position="311"/>
        <end position="329"/>
    </location>
</feature>
<comment type="similarity">
    <text evidence="1">Belongs to the protein kinase superfamily. STE Ser/Thr protein kinase family. STE20 subfamily.</text>
</comment>
<keyword evidence="5 10" id="KW-0547">Nucleotide-binding</keyword>
<dbReference type="InterPro" id="IPR017441">
    <property type="entry name" value="Protein_kinase_ATP_BS"/>
</dbReference>
<keyword evidence="3" id="KW-0723">Serine/threonine-protein kinase</keyword>
<dbReference type="EMBL" id="JANBPY010000040">
    <property type="protein sequence ID" value="KAJ1969593.1"/>
    <property type="molecule type" value="Genomic_DNA"/>
</dbReference>
<evidence type="ECO:0000256" key="5">
    <source>
        <dbReference type="ARBA" id="ARBA00022741"/>
    </source>
</evidence>
<dbReference type="Pfam" id="PF00069">
    <property type="entry name" value="Pkinase"/>
    <property type="match status" value="1"/>
</dbReference>
<name>A0A9W8E951_9FUNG</name>
<dbReference type="PANTHER" id="PTHR48012">
    <property type="entry name" value="STERILE20-LIKE KINASE, ISOFORM B-RELATED"/>
    <property type="match status" value="1"/>
</dbReference>
<evidence type="ECO:0000256" key="6">
    <source>
        <dbReference type="ARBA" id="ARBA00022777"/>
    </source>
</evidence>
<dbReference type="SUPFAM" id="SSF56112">
    <property type="entry name" value="Protein kinase-like (PK-like)"/>
    <property type="match status" value="1"/>
</dbReference>
<feature type="compositionally biased region" description="Low complexity" evidence="12">
    <location>
        <begin position="751"/>
        <end position="778"/>
    </location>
</feature>
<evidence type="ECO:0000256" key="3">
    <source>
        <dbReference type="ARBA" id="ARBA00022527"/>
    </source>
</evidence>
<keyword evidence="15" id="KW-1185">Reference proteome</keyword>
<dbReference type="PANTHER" id="PTHR48012:SF10">
    <property type="entry name" value="FI20177P1"/>
    <property type="match status" value="1"/>
</dbReference>
<dbReference type="InterPro" id="IPR000719">
    <property type="entry name" value="Prot_kinase_dom"/>
</dbReference>
<reference evidence="14" key="1">
    <citation type="submission" date="2022-07" db="EMBL/GenBank/DDBJ databases">
        <title>Phylogenomic reconstructions and comparative analyses of Kickxellomycotina fungi.</title>
        <authorList>
            <person name="Reynolds N.K."/>
            <person name="Stajich J.E."/>
            <person name="Barry K."/>
            <person name="Grigoriev I.V."/>
            <person name="Crous P."/>
            <person name="Smith M.E."/>
        </authorList>
    </citation>
    <scope>NUCLEOTIDE SEQUENCE</scope>
    <source>
        <strain evidence="14">RSA 1196</strain>
    </source>
</reference>
<proteinExistence type="inferred from homology"/>
<dbReference type="AlphaFoldDB" id="A0A9W8E951"/>
<organism evidence="14 15">
    <name type="scientific">Dispira parvispora</name>
    <dbReference type="NCBI Taxonomy" id="1520584"/>
    <lineage>
        <taxon>Eukaryota</taxon>
        <taxon>Fungi</taxon>
        <taxon>Fungi incertae sedis</taxon>
        <taxon>Zoopagomycota</taxon>
        <taxon>Kickxellomycotina</taxon>
        <taxon>Dimargaritomycetes</taxon>
        <taxon>Dimargaritales</taxon>
        <taxon>Dimargaritaceae</taxon>
        <taxon>Dispira</taxon>
    </lineage>
</organism>
<dbReference type="Gene3D" id="1.10.510.10">
    <property type="entry name" value="Transferase(Phosphotransferase) domain 1"/>
    <property type="match status" value="1"/>
</dbReference>
<evidence type="ECO:0000256" key="10">
    <source>
        <dbReference type="PROSITE-ProRule" id="PRU10141"/>
    </source>
</evidence>
<accession>A0A9W8E951</accession>
<comment type="catalytic activity">
    <reaction evidence="8">
        <text>L-threonyl-[protein] + ATP = O-phospho-L-threonyl-[protein] + ADP + H(+)</text>
        <dbReference type="Rhea" id="RHEA:46608"/>
        <dbReference type="Rhea" id="RHEA-COMP:11060"/>
        <dbReference type="Rhea" id="RHEA-COMP:11605"/>
        <dbReference type="ChEBI" id="CHEBI:15378"/>
        <dbReference type="ChEBI" id="CHEBI:30013"/>
        <dbReference type="ChEBI" id="CHEBI:30616"/>
        <dbReference type="ChEBI" id="CHEBI:61977"/>
        <dbReference type="ChEBI" id="CHEBI:456216"/>
        <dbReference type="EC" id="2.7.11.1"/>
    </reaction>
</comment>
<evidence type="ECO:0000256" key="9">
    <source>
        <dbReference type="ARBA" id="ARBA00048679"/>
    </source>
</evidence>
<evidence type="ECO:0000256" key="2">
    <source>
        <dbReference type="ARBA" id="ARBA00012513"/>
    </source>
</evidence>
<protein>
    <recommendedName>
        <fullName evidence="2">non-specific serine/threonine protein kinase</fullName>
        <ecNumber evidence="2">2.7.11.1</ecNumber>
    </recommendedName>
</protein>
<dbReference type="GO" id="GO:0005737">
    <property type="term" value="C:cytoplasm"/>
    <property type="evidence" value="ECO:0007669"/>
    <property type="project" value="TreeGrafter"/>
</dbReference>
<dbReference type="FunFam" id="1.10.510.10:FF:000207">
    <property type="entry name" value="serine/threonine-protein kinase dst1 isoform X1"/>
    <property type="match status" value="1"/>
</dbReference>
<dbReference type="Gene3D" id="3.30.200.20">
    <property type="entry name" value="Phosphorylase Kinase, domain 1"/>
    <property type="match status" value="1"/>
</dbReference>
<evidence type="ECO:0000256" key="11">
    <source>
        <dbReference type="SAM" id="Coils"/>
    </source>
</evidence>
<feature type="compositionally biased region" description="Low complexity" evidence="12">
    <location>
        <begin position="330"/>
        <end position="341"/>
    </location>
</feature>
<feature type="region of interest" description="Disordered" evidence="12">
    <location>
        <begin position="629"/>
        <end position="780"/>
    </location>
</feature>
<feature type="coiled-coil region" evidence="11">
    <location>
        <begin position="43"/>
        <end position="70"/>
    </location>
</feature>
<dbReference type="GO" id="GO:0004674">
    <property type="term" value="F:protein serine/threonine kinase activity"/>
    <property type="evidence" value="ECO:0007669"/>
    <property type="project" value="UniProtKB-KW"/>
</dbReference>
<feature type="domain" description="Protein kinase" evidence="13">
    <location>
        <begin position="17"/>
        <end position="267"/>
    </location>
</feature>
<evidence type="ECO:0000256" key="8">
    <source>
        <dbReference type="ARBA" id="ARBA00047899"/>
    </source>
</evidence>
<dbReference type="PROSITE" id="PS00107">
    <property type="entry name" value="PROTEIN_KINASE_ATP"/>
    <property type="match status" value="1"/>
</dbReference>
<evidence type="ECO:0000259" key="13">
    <source>
        <dbReference type="PROSITE" id="PS50011"/>
    </source>
</evidence>
<dbReference type="EC" id="2.7.11.1" evidence="2"/>
<evidence type="ECO:0000256" key="7">
    <source>
        <dbReference type="ARBA" id="ARBA00022840"/>
    </source>
</evidence>
<evidence type="ECO:0000256" key="1">
    <source>
        <dbReference type="ARBA" id="ARBA00008874"/>
    </source>
</evidence>
<comment type="catalytic activity">
    <reaction evidence="9">
        <text>L-seryl-[protein] + ATP = O-phospho-L-seryl-[protein] + ADP + H(+)</text>
        <dbReference type="Rhea" id="RHEA:17989"/>
        <dbReference type="Rhea" id="RHEA-COMP:9863"/>
        <dbReference type="Rhea" id="RHEA-COMP:11604"/>
        <dbReference type="ChEBI" id="CHEBI:15378"/>
        <dbReference type="ChEBI" id="CHEBI:29999"/>
        <dbReference type="ChEBI" id="CHEBI:30616"/>
        <dbReference type="ChEBI" id="CHEBI:83421"/>
        <dbReference type="ChEBI" id="CHEBI:456216"/>
        <dbReference type="EC" id="2.7.11.1"/>
    </reaction>
</comment>
<feature type="binding site" evidence="10">
    <location>
        <position position="46"/>
    </location>
    <ligand>
        <name>ATP</name>
        <dbReference type="ChEBI" id="CHEBI:30616"/>
    </ligand>
</feature>
<keyword evidence="11" id="KW-0175">Coiled coil</keyword>
<dbReference type="PROSITE" id="PS50011">
    <property type="entry name" value="PROTEIN_KINASE_DOM"/>
    <property type="match status" value="1"/>
</dbReference>
<dbReference type="InterPro" id="IPR050629">
    <property type="entry name" value="STE20/SPS1-PAK"/>
</dbReference>
<dbReference type="GO" id="GO:0005524">
    <property type="term" value="F:ATP binding"/>
    <property type="evidence" value="ECO:0007669"/>
    <property type="project" value="UniProtKB-UniRule"/>
</dbReference>
<evidence type="ECO:0000256" key="4">
    <source>
        <dbReference type="ARBA" id="ARBA00022679"/>
    </source>
</evidence>
<feature type="compositionally biased region" description="Polar residues" evidence="12">
    <location>
        <begin position="635"/>
        <end position="681"/>
    </location>
</feature>
<dbReference type="CDD" id="cd06609">
    <property type="entry name" value="STKc_MST3_like"/>
    <property type="match status" value="1"/>
</dbReference>